<dbReference type="AlphaFoldDB" id="A0A9W8E935"/>
<gene>
    <name evidence="3" type="ORF">H4R34_003399</name>
</gene>
<name>A0A9W8E935_9FUNG</name>
<proteinExistence type="predicted"/>
<dbReference type="EMBL" id="JANBQB010000311">
    <property type="protein sequence ID" value="KAJ1977925.1"/>
    <property type="molecule type" value="Genomic_DNA"/>
</dbReference>
<evidence type="ECO:0000256" key="1">
    <source>
        <dbReference type="SAM" id="MobiDB-lite"/>
    </source>
</evidence>
<feature type="compositionally biased region" description="Acidic residues" evidence="1">
    <location>
        <begin position="60"/>
        <end position="77"/>
    </location>
</feature>
<keyword evidence="2" id="KW-0732">Signal</keyword>
<sequence>MQISTVYLAAFMAATASIGVLARPVGYATTHPAYPTATPAYQAAAPVDCMDAEGSYTEVVEPEVESCDDAAEQDSDYAGEAPAAEEPVDNADAGAGEGGYVANNDQGEEYGRSNGYTDWSGDDAAPESTPAYSETDSSYSVTEGEGDYTGNDHSGEQDSGDEGSNGYGDDAAPESTPAYTGAGDDYPLETPTTSGPQEGGDTDGNYGSEQPAEDYLDHELKGHYDTCEDVDSVDEGDYTARDAPEHDDGEHTDDTAAEPSGDNVSNGYHAEAPDTGYSAQPAEAQPEQSGGYKIEAY</sequence>
<dbReference type="OrthoDB" id="10409470at2759"/>
<accession>A0A9W8E935</accession>
<feature type="chain" id="PRO_5040789951" description="Midasin" evidence="2">
    <location>
        <begin position="23"/>
        <end position="297"/>
    </location>
</feature>
<comment type="caution">
    <text evidence="3">The sequence shown here is derived from an EMBL/GenBank/DDBJ whole genome shotgun (WGS) entry which is preliminary data.</text>
</comment>
<dbReference type="Proteomes" id="UP001151582">
    <property type="component" value="Unassembled WGS sequence"/>
</dbReference>
<reference evidence="3" key="1">
    <citation type="submission" date="2022-07" db="EMBL/GenBank/DDBJ databases">
        <title>Phylogenomic reconstructions and comparative analyses of Kickxellomycotina fungi.</title>
        <authorList>
            <person name="Reynolds N.K."/>
            <person name="Stajich J.E."/>
            <person name="Barry K."/>
            <person name="Grigoriev I.V."/>
            <person name="Crous P."/>
            <person name="Smith M.E."/>
        </authorList>
    </citation>
    <scope>NUCLEOTIDE SEQUENCE</scope>
    <source>
        <strain evidence="3">RSA 567</strain>
    </source>
</reference>
<feature type="compositionally biased region" description="Basic and acidic residues" evidence="1">
    <location>
        <begin position="215"/>
        <end position="226"/>
    </location>
</feature>
<feature type="compositionally biased region" description="Basic and acidic residues" evidence="1">
    <location>
        <begin position="238"/>
        <end position="254"/>
    </location>
</feature>
<feature type="region of interest" description="Disordered" evidence="1">
    <location>
        <begin position="60"/>
        <end position="297"/>
    </location>
</feature>
<feature type="compositionally biased region" description="Polar residues" evidence="1">
    <location>
        <begin position="130"/>
        <end position="141"/>
    </location>
</feature>
<organism evidence="3 4">
    <name type="scientific">Dimargaris verticillata</name>
    <dbReference type="NCBI Taxonomy" id="2761393"/>
    <lineage>
        <taxon>Eukaryota</taxon>
        <taxon>Fungi</taxon>
        <taxon>Fungi incertae sedis</taxon>
        <taxon>Zoopagomycota</taxon>
        <taxon>Kickxellomycotina</taxon>
        <taxon>Dimargaritomycetes</taxon>
        <taxon>Dimargaritales</taxon>
        <taxon>Dimargaritaceae</taxon>
        <taxon>Dimargaris</taxon>
    </lineage>
</organism>
<feature type="signal peptide" evidence="2">
    <location>
        <begin position="1"/>
        <end position="22"/>
    </location>
</feature>
<evidence type="ECO:0000256" key="2">
    <source>
        <dbReference type="SAM" id="SignalP"/>
    </source>
</evidence>
<evidence type="ECO:0008006" key="5">
    <source>
        <dbReference type="Google" id="ProtNLM"/>
    </source>
</evidence>
<keyword evidence="4" id="KW-1185">Reference proteome</keyword>
<evidence type="ECO:0000313" key="3">
    <source>
        <dbReference type="EMBL" id="KAJ1977925.1"/>
    </source>
</evidence>
<feature type="compositionally biased region" description="Acidic residues" evidence="1">
    <location>
        <begin position="227"/>
        <end position="237"/>
    </location>
</feature>
<evidence type="ECO:0000313" key="4">
    <source>
        <dbReference type="Proteomes" id="UP001151582"/>
    </source>
</evidence>
<protein>
    <recommendedName>
        <fullName evidence="5">Midasin</fullName>
    </recommendedName>
</protein>